<dbReference type="InterPro" id="IPR020573">
    <property type="entry name" value="UDP_GlcNAc_AcTrfase_non-rep"/>
</dbReference>
<gene>
    <name evidence="7 9" type="primary">lpxD</name>
    <name evidence="9" type="ORF">SBA5_430043</name>
</gene>
<dbReference type="PROSITE" id="PS00101">
    <property type="entry name" value="HEXAPEP_TRANSFERASES"/>
    <property type="match status" value="1"/>
</dbReference>
<dbReference type="GO" id="GO:0016410">
    <property type="term" value="F:N-acyltransferase activity"/>
    <property type="evidence" value="ECO:0007669"/>
    <property type="project" value="InterPro"/>
</dbReference>
<organism evidence="9 10">
    <name type="scientific">Candidatus Sulfuritelmatomonas gaucii</name>
    <dbReference type="NCBI Taxonomy" id="2043161"/>
    <lineage>
        <taxon>Bacteria</taxon>
        <taxon>Pseudomonadati</taxon>
        <taxon>Acidobacteriota</taxon>
        <taxon>Terriglobia</taxon>
        <taxon>Terriglobales</taxon>
        <taxon>Acidobacteriaceae</taxon>
        <taxon>Candidatus Sulfuritelmatomonas</taxon>
    </lineage>
</organism>
<dbReference type="EMBL" id="OKRB01000101">
    <property type="protein sequence ID" value="SPE24164.1"/>
    <property type="molecule type" value="Genomic_DNA"/>
</dbReference>
<dbReference type="NCBIfam" id="TIGR01853">
    <property type="entry name" value="lipid_A_lpxD"/>
    <property type="match status" value="1"/>
</dbReference>
<dbReference type="GO" id="GO:0103118">
    <property type="term" value="F:UDP-3-O-[(3R)-3-hydroxyacyl]-glucosamine N-acyltransferase activity"/>
    <property type="evidence" value="ECO:0007669"/>
    <property type="project" value="UniProtKB-EC"/>
</dbReference>
<evidence type="ECO:0000313" key="10">
    <source>
        <dbReference type="Proteomes" id="UP000239735"/>
    </source>
</evidence>
<sequence length="347" mass="35608">MKIGDLIAKFGGRLAQGRSETQISGVSGRERVTETELLFAEDAAAAKEALASAAGALVLKPGCLESYAANTAITVVETGQPRLWFARAAKLLAKPLPAAGVHPSAVVGTDVRLGAQVSIGPCVVIGDGAQIGAGTRIDASAVIGEGVHVGENCRIFPRVVIYPGTTIGNRVMLHAGVVLGADGFGYVRDPESGAYTQFPQQGTLVIEDDVEIGANSTIDRGALGETRVRRGAKFDNLVHVGHNCDVGEDAILVALTGISGSSTIGKGAVLAGQVGIGDHAHVGPGVILGGQAGVFSGKTVTNEGLKPGTVHWGTPARPLQQVLREQATLARMARRKGIKDQGPGNRD</sequence>
<dbReference type="UniPathway" id="UPA00973"/>
<dbReference type="PANTHER" id="PTHR43378:SF2">
    <property type="entry name" value="UDP-3-O-ACYLGLUCOSAMINE N-ACYLTRANSFERASE 1, MITOCHONDRIAL-RELATED"/>
    <property type="match status" value="1"/>
</dbReference>
<keyword evidence="4 7" id="KW-0677">Repeat</keyword>
<evidence type="ECO:0000256" key="5">
    <source>
        <dbReference type="ARBA" id="ARBA00023098"/>
    </source>
</evidence>
<dbReference type="HAMAP" id="MF_00523">
    <property type="entry name" value="LpxD"/>
    <property type="match status" value="1"/>
</dbReference>
<dbReference type="Pfam" id="PF14602">
    <property type="entry name" value="Hexapep_2"/>
    <property type="match status" value="2"/>
</dbReference>
<dbReference type="Proteomes" id="UP000239735">
    <property type="component" value="Unassembled WGS sequence"/>
</dbReference>
<keyword evidence="6 7" id="KW-0012">Acyltransferase</keyword>
<evidence type="ECO:0000256" key="2">
    <source>
        <dbReference type="ARBA" id="ARBA00022556"/>
    </source>
</evidence>
<dbReference type="InterPro" id="IPR011004">
    <property type="entry name" value="Trimer_LpxA-like_sf"/>
</dbReference>
<dbReference type="Pfam" id="PF00132">
    <property type="entry name" value="Hexapep"/>
    <property type="match status" value="1"/>
</dbReference>
<dbReference type="NCBIfam" id="NF002060">
    <property type="entry name" value="PRK00892.1"/>
    <property type="match status" value="1"/>
</dbReference>
<evidence type="ECO:0000256" key="1">
    <source>
        <dbReference type="ARBA" id="ARBA00022516"/>
    </source>
</evidence>
<dbReference type="InterPro" id="IPR018357">
    <property type="entry name" value="Hexapep_transf_CS"/>
</dbReference>
<keyword evidence="1 7" id="KW-0444">Lipid biosynthesis</keyword>
<dbReference type="EC" id="2.3.1.191" evidence="7"/>
<accession>A0A2N9LM07</accession>
<dbReference type="Gene3D" id="3.40.1390.10">
    <property type="entry name" value="MurE/MurF, N-terminal domain"/>
    <property type="match status" value="1"/>
</dbReference>
<reference evidence="10" key="1">
    <citation type="submission" date="2018-02" db="EMBL/GenBank/DDBJ databases">
        <authorList>
            <person name="Hausmann B."/>
        </authorList>
    </citation>
    <scope>NUCLEOTIDE SEQUENCE [LARGE SCALE GENOMIC DNA]</scope>
    <source>
        <strain evidence="10">Peat soil MAG SbA5</strain>
    </source>
</reference>
<comment type="similarity">
    <text evidence="7">Belongs to the transferase hexapeptide repeat family. LpxD subfamily.</text>
</comment>
<dbReference type="InterPro" id="IPR001451">
    <property type="entry name" value="Hexapep"/>
</dbReference>
<evidence type="ECO:0000256" key="4">
    <source>
        <dbReference type="ARBA" id="ARBA00022737"/>
    </source>
</evidence>
<protein>
    <recommendedName>
        <fullName evidence="7">UDP-3-O-acylglucosamine N-acyltransferase</fullName>
        <ecNumber evidence="7">2.3.1.191</ecNumber>
    </recommendedName>
</protein>
<dbReference type="OrthoDB" id="9784739at2"/>
<comment type="pathway">
    <text evidence="7">Bacterial outer membrane biogenesis; LPS lipid A biosynthesis.</text>
</comment>
<evidence type="ECO:0000256" key="6">
    <source>
        <dbReference type="ARBA" id="ARBA00023315"/>
    </source>
</evidence>
<name>A0A2N9LM07_9BACT</name>
<dbReference type="CDD" id="cd03352">
    <property type="entry name" value="LbH_LpxD"/>
    <property type="match status" value="1"/>
</dbReference>
<evidence type="ECO:0000256" key="3">
    <source>
        <dbReference type="ARBA" id="ARBA00022679"/>
    </source>
</evidence>
<feature type="active site" description="Proton acceptor" evidence="7">
    <location>
        <position position="242"/>
    </location>
</feature>
<keyword evidence="5 7" id="KW-0443">Lipid metabolism</keyword>
<evidence type="ECO:0000259" key="8">
    <source>
        <dbReference type="Pfam" id="PF04613"/>
    </source>
</evidence>
<comment type="catalytic activity">
    <reaction evidence="7">
        <text>a UDP-3-O-[(3R)-3-hydroxyacyl]-alpha-D-glucosamine + a (3R)-hydroxyacyl-[ACP] = a UDP-2-N,3-O-bis[(3R)-3-hydroxyacyl]-alpha-D-glucosamine + holo-[ACP] + H(+)</text>
        <dbReference type="Rhea" id="RHEA:53836"/>
        <dbReference type="Rhea" id="RHEA-COMP:9685"/>
        <dbReference type="Rhea" id="RHEA-COMP:9945"/>
        <dbReference type="ChEBI" id="CHEBI:15378"/>
        <dbReference type="ChEBI" id="CHEBI:64479"/>
        <dbReference type="ChEBI" id="CHEBI:78827"/>
        <dbReference type="ChEBI" id="CHEBI:137740"/>
        <dbReference type="ChEBI" id="CHEBI:137748"/>
        <dbReference type="EC" id="2.3.1.191"/>
    </reaction>
</comment>
<dbReference type="AlphaFoldDB" id="A0A2N9LM07"/>
<dbReference type="GO" id="GO:0009245">
    <property type="term" value="P:lipid A biosynthetic process"/>
    <property type="evidence" value="ECO:0007669"/>
    <property type="project" value="UniProtKB-UniRule"/>
</dbReference>
<dbReference type="PANTHER" id="PTHR43378">
    <property type="entry name" value="UDP-3-O-ACYLGLUCOSAMINE N-ACYLTRANSFERASE"/>
    <property type="match status" value="1"/>
</dbReference>
<evidence type="ECO:0000256" key="7">
    <source>
        <dbReference type="HAMAP-Rule" id="MF_00523"/>
    </source>
</evidence>
<dbReference type="Gene3D" id="2.160.10.10">
    <property type="entry name" value="Hexapeptide repeat proteins"/>
    <property type="match status" value="1"/>
</dbReference>
<keyword evidence="2 7" id="KW-0441">Lipid A biosynthesis</keyword>
<dbReference type="InterPro" id="IPR007691">
    <property type="entry name" value="LpxD"/>
</dbReference>
<comment type="subunit">
    <text evidence="7">Homotrimer.</text>
</comment>
<dbReference type="Pfam" id="PF04613">
    <property type="entry name" value="LpxD"/>
    <property type="match status" value="1"/>
</dbReference>
<comment type="function">
    <text evidence="7">Catalyzes the N-acylation of UDP-3-O-acylglucosamine using 3-hydroxyacyl-ACP as the acyl donor. Is involved in the biosynthesis of lipid A, a phosphorylated glycolipid that anchors the lipopolysaccharide to the outer membrane of the cell.</text>
</comment>
<dbReference type="GO" id="GO:0016020">
    <property type="term" value="C:membrane"/>
    <property type="evidence" value="ECO:0007669"/>
    <property type="project" value="GOC"/>
</dbReference>
<proteinExistence type="inferred from homology"/>
<feature type="domain" description="UDP-3-O-[3-hydroxymyristoyl] glucosamine N-acyltransferase non-repeat region" evidence="8">
    <location>
        <begin position="21"/>
        <end position="91"/>
    </location>
</feature>
<keyword evidence="3 7" id="KW-0808">Transferase</keyword>
<evidence type="ECO:0000313" key="9">
    <source>
        <dbReference type="EMBL" id="SPE24164.1"/>
    </source>
</evidence>
<dbReference type="SUPFAM" id="SSF51161">
    <property type="entry name" value="Trimeric LpxA-like enzymes"/>
    <property type="match status" value="1"/>
</dbReference>